<dbReference type="PANTHER" id="PTHR24026:SF136">
    <property type="entry name" value="PROTOCADHERIN-23"/>
    <property type="match status" value="1"/>
</dbReference>
<keyword evidence="5" id="KW-0106">Calcium</keyword>
<protein>
    <recommendedName>
        <fullName evidence="6">Cadherin domain-containing protein</fullName>
    </recommendedName>
</protein>
<proteinExistence type="predicted"/>
<dbReference type="PROSITE" id="PS50268">
    <property type="entry name" value="CADHERIN_2"/>
    <property type="match status" value="3"/>
</dbReference>
<dbReference type="InterPro" id="IPR015919">
    <property type="entry name" value="Cadherin-like_sf"/>
</dbReference>
<keyword evidence="4" id="KW-0325">Glycoprotein</keyword>
<keyword evidence="3" id="KW-0472">Membrane</keyword>
<dbReference type="FunFam" id="2.60.40.60:FF:000134">
    <property type="entry name" value="protocadherin Fat 4"/>
    <property type="match status" value="1"/>
</dbReference>
<reference evidence="7" key="1">
    <citation type="submission" date="2018-11" db="EMBL/GenBank/DDBJ databases">
        <authorList>
            <consortium name="Pathogen Informatics"/>
        </authorList>
    </citation>
    <scope>NUCLEOTIDE SEQUENCE [LARGE SCALE GENOMIC DNA]</scope>
</reference>
<dbReference type="SMART" id="SM00112">
    <property type="entry name" value="CA"/>
    <property type="match status" value="2"/>
</dbReference>
<dbReference type="CDD" id="cd11304">
    <property type="entry name" value="Cadherin_repeat"/>
    <property type="match status" value="2"/>
</dbReference>
<organism evidence="7">
    <name type="scientific">Toxocara canis</name>
    <name type="common">Canine roundworm</name>
    <dbReference type="NCBI Taxonomy" id="6265"/>
    <lineage>
        <taxon>Eukaryota</taxon>
        <taxon>Metazoa</taxon>
        <taxon>Ecdysozoa</taxon>
        <taxon>Nematoda</taxon>
        <taxon>Chromadorea</taxon>
        <taxon>Rhabditida</taxon>
        <taxon>Spirurina</taxon>
        <taxon>Ascaridomorpha</taxon>
        <taxon>Ascaridoidea</taxon>
        <taxon>Toxocaridae</taxon>
        <taxon>Toxocara</taxon>
    </lineage>
</organism>
<dbReference type="EMBL" id="UYWY01023191">
    <property type="protein sequence ID" value="VDM47236.1"/>
    <property type="molecule type" value="Genomic_DNA"/>
</dbReference>
<keyword evidence="2" id="KW-0130">Cell adhesion</keyword>
<dbReference type="SUPFAM" id="SSF49313">
    <property type="entry name" value="Cadherin-like"/>
    <property type="match status" value="3"/>
</dbReference>
<keyword evidence="3" id="KW-1133">Transmembrane helix</keyword>
<feature type="domain" description="Cadherin" evidence="6">
    <location>
        <begin position="196"/>
        <end position="273"/>
    </location>
</feature>
<dbReference type="GO" id="GO:0016020">
    <property type="term" value="C:membrane"/>
    <property type="evidence" value="ECO:0007669"/>
    <property type="project" value="InterPro"/>
</dbReference>
<evidence type="ECO:0000313" key="7">
    <source>
        <dbReference type="EMBL" id="VDM47236.1"/>
    </source>
</evidence>
<dbReference type="InterPro" id="IPR002126">
    <property type="entry name" value="Cadherin-like_dom"/>
</dbReference>
<dbReference type="GO" id="GO:0007156">
    <property type="term" value="P:homophilic cell adhesion via plasma membrane adhesion molecules"/>
    <property type="evidence" value="ECO:0007669"/>
    <property type="project" value="InterPro"/>
</dbReference>
<evidence type="ECO:0000256" key="3">
    <source>
        <dbReference type="ARBA" id="ARBA00022989"/>
    </source>
</evidence>
<evidence type="ECO:0000259" key="6">
    <source>
        <dbReference type="PROSITE" id="PS50268"/>
    </source>
</evidence>
<dbReference type="PANTHER" id="PTHR24026">
    <property type="entry name" value="FAT ATYPICAL CADHERIN-RELATED"/>
    <property type="match status" value="1"/>
</dbReference>
<dbReference type="AlphaFoldDB" id="A0A3P7GPS0"/>
<sequence length="287" mass="31557">MQLTITENSRPGTILFELHISDADYLNGRRDVFKYTLSGEGSANFQVKEVNDTIAVIVSPAADLDHEKLEEMFISLKVEDSGGNSDSAAAVENWPIGTVLTMVYAEDKDDGDNGRIEYSLTQNDGQYFTIDQETGIVRTARPLIGLARAQPYELIVTASDKGVPALSATAVISVRIVESTSLSRPGDDKEIHIFAPPVDFTLTLDENTPANQRVYTVQARIGGFNDQFEREIKYSITPVDNTTDGGWFSIDSSSGDVFTLRQLDYEERSAITVCCFNSSSNLVQICE</sequence>
<name>A0A3P7GPS0_TOXCA</name>
<keyword evidence="1" id="KW-0812">Transmembrane</keyword>
<evidence type="ECO:0000256" key="4">
    <source>
        <dbReference type="ARBA" id="ARBA00023180"/>
    </source>
</evidence>
<accession>A0A3P7GPS0</accession>
<feature type="domain" description="Cadherin" evidence="6">
    <location>
        <begin position="92"/>
        <end position="198"/>
    </location>
</feature>
<evidence type="ECO:0000256" key="5">
    <source>
        <dbReference type="PROSITE-ProRule" id="PRU00043"/>
    </source>
</evidence>
<gene>
    <name evidence="7" type="ORF">TCNE_LOCUS15915</name>
</gene>
<dbReference type="GO" id="GO:0005509">
    <property type="term" value="F:calcium ion binding"/>
    <property type="evidence" value="ECO:0007669"/>
    <property type="project" value="UniProtKB-UniRule"/>
</dbReference>
<feature type="domain" description="Cadherin" evidence="6">
    <location>
        <begin position="4"/>
        <end position="82"/>
    </location>
</feature>
<evidence type="ECO:0000256" key="2">
    <source>
        <dbReference type="ARBA" id="ARBA00022889"/>
    </source>
</evidence>
<dbReference type="Gene3D" id="2.60.40.60">
    <property type="entry name" value="Cadherins"/>
    <property type="match status" value="3"/>
</dbReference>
<dbReference type="Pfam" id="PF00028">
    <property type="entry name" value="Cadherin"/>
    <property type="match status" value="3"/>
</dbReference>
<dbReference type="PRINTS" id="PR00205">
    <property type="entry name" value="CADHERIN"/>
</dbReference>
<evidence type="ECO:0000256" key="1">
    <source>
        <dbReference type="ARBA" id="ARBA00022692"/>
    </source>
</evidence>